<feature type="compositionally biased region" description="Polar residues" evidence="1">
    <location>
        <begin position="69"/>
        <end position="80"/>
    </location>
</feature>
<keyword evidence="2" id="KW-0812">Transmembrane</keyword>
<dbReference type="AlphaFoldDB" id="A0A6I6ABI5"/>
<feature type="region of interest" description="Disordered" evidence="1">
    <location>
        <begin position="54"/>
        <end position="92"/>
    </location>
</feature>
<dbReference type="Proteomes" id="UP000427281">
    <property type="component" value="Chromosome"/>
</dbReference>
<dbReference type="EMBL" id="CP043930">
    <property type="protein sequence ID" value="QGQ22421.1"/>
    <property type="molecule type" value="Genomic_DNA"/>
</dbReference>
<feature type="transmembrane region" description="Helical" evidence="2">
    <location>
        <begin position="6"/>
        <end position="25"/>
    </location>
</feature>
<keyword evidence="2" id="KW-0472">Membrane</keyword>
<proteinExistence type="predicted"/>
<name>A0A6I6ABI5_9PLAN</name>
<evidence type="ECO:0000313" key="3">
    <source>
        <dbReference type="EMBL" id="QGQ22421.1"/>
    </source>
</evidence>
<feature type="compositionally biased region" description="Basic and acidic residues" evidence="1">
    <location>
        <begin position="54"/>
        <end position="67"/>
    </location>
</feature>
<protein>
    <submittedName>
        <fullName evidence="3">Uncharacterized protein</fullName>
    </submittedName>
</protein>
<evidence type="ECO:0000256" key="1">
    <source>
        <dbReference type="SAM" id="MobiDB-lite"/>
    </source>
</evidence>
<keyword evidence="4" id="KW-1185">Reference proteome</keyword>
<keyword evidence="2" id="KW-1133">Transmembrane helix</keyword>
<dbReference type="RefSeq" id="WP_155363499.1">
    <property type="nucleotide sequence ID" value="NZ_CP043930.1"/>
</dbReference>
<gene>
    <name evidence="3" type="ORF">F1728_06920</name>
</gene>
<sequence length="92" mass="9933">MRNSTVIILIIVAVVAMAFGGWISFNDSGEKASVTIHKEKIKQDTESAVEQGEKLVNKATSKSKELIDQETQGEPASENATDIEETEPADSP</sequence>
<reference evidence="3 4" key="1">
    <citation type="submission" date="2019-09" db="EMBL/GenBank/DDBJ databases">
        <title>Gimesia benthica sp. nov., a novel bacterium isolated from deep-sea water of the Northwest Indian Ocean.</title>
        <authorList>
            <person name="Dai X."/>
        </authorList>
    </citation>
    <scope>NUCLEOTIDE SEQUENCE [LARGE SCALE GENOMIC DNA]</scope>
    <source>
        <strain evidence="3 4">E7</strain>
    </source>
</reference>
<accession>A0A6I6ABI5</accession>
<feature type="compositionally biased region" description="Acidic residues" evidence="1">
    <location>
        <begin position="81"/>
        <end position="92"/>
    </location>
</feature>
<organism evidence="3 4">
    <name type="scientific">Gimesia benthica</name>
    <dbReference type="NCBI Taxonomy" id="2608982"/>
    <lineage>
        <taxon>Bacteria</taxon>
        <taxon>Pseudomonadati</taxon>
        <taxon>Planctomycetota</taxon>
        <taxon>Planctomycetia</taxon>
        <taxon>Planctomycetales</taxon>
        <taxon>Planctomycetaceae</taxon>
        <taxon>Gimesia</taxon>
    </lineage>
</organism>
<evidence type="ECO:0000256" key="2">
    <source>
        <dbReference type="SAM" id="Phobius"/>
    </source>
</evidence>
<evidence type="ECO:0000313" key="4">
    <source>
        <dbReference type="Proteomes" id="UP000427281"/>
    </source>
</evidence>
<dbReference type="KEGG" id="gim:F1728_06920"/>